<name>A0A1J1ICM7_9DIPT</name>
<sequence length="97" mass="11662">MGTEHSNNFTRAIVIEFKGGERRRLEVCGKNKNYVDKRFKLILPLVRITLNLITDVKVFVTQLFKVDVEDRLHFNEILKLIHQHKEGKEYQEQQRFY</sequence>
<dbReference type="EMBL" id="CVRI01000047">
    <property type="protein sequence ID" value="CRK98037.1"/>
    <property type="molecule type" value="Genomic_DNA"/>
</dbReference>
<evidence type="ECO:0000313" key="1">
    <source>
        <dbReference type="EMBL" id="CRK98037.1"/>
    </source>
</evidence>
<dbReference type="AlphaFoldDB" id="A0A1J1ICM7"/>
<reference evidence="1 2" key="1">
    <citation type="submission" date="2015-04" db="EMBL/GenBank/DDBJ databases">
        <authorList>
            <person name="Syromyatnikov M.Y."/>
            <person name="Popov V.N."/>
        </authorList>
    </citation>
    <scope>NUCLEOTIDE SEQUENCE [LARGE SCALE GENOMIC DNA]</scope>
</reference>
<gene>
    <name evidence="1" type="ORF">CLUMA_CG011406</name>
</gene>
<protein>
    <submittedName>
        <fullName evidence="1">CLUMA_CG011406, isoform A</fullName>
    </submittedName>
</protein>
<proteinExistence type="predicted"/>
<dbReference type="Proteomes" id="UP000183832">
    <property type="component" value="Unassembled WGS sequence"/>
</dbReference>
<keyword evidence="2" id="KW-1185">Reference proteome</keyword>
<evidence type="ECO:0000313" key="2">
    <source>
        <dbReference type="Proteomes" id="UP000183832"/>
    </source>
</evidence>
<accession>A0A1J1ICM7</accession>
<organism evidence="1 2">
    <name type="scientific">Clunio marinus</name>
    <dbReference type="NCBI Taxonomy" id="568069"/>
    <lineage>
        <taxon>Eukaryota</taxon>
        <taxon>Metazoa</taxon>
        <taxon>Ecdysozoa</taxon>
        <taxon>Arthropoda</taxon>
        <taxon>Hexapoda</taxon>
        <taxon>Insecta</taxon>
        <taxon>Pterygota</taxon>
        <taxon>Neoptera</taxon>
        <taxon>Endopterygota</taxon>
        <taxon>Diptera</taxon>
        <taxon>Nematocera</taxon>
        <taxon>Chironomoidea</taxon>
        <taxon>Chironomidae</taxon>
        <taxon>Clunio</taxon>
    </lineage>
</organism>